<dbReference type="Proteomes" id="UP000037146">
    <property type="component" value="Unassembled WGS sequence"/>
</dbReference>
<dbReference type="OrthoDB" id="95576at2"/>
<gene>
    <name evidence="1" type="ORF">AC625_06655</name>
</gene>
<keyword evidence="2" id="KW-1185">Reference proteome</keyword>
<dbReference type="RefSeq" id="WP_049680573.1">
    <property type="nucleotide sequence ID" value="NZ_LFZW01000001.1"/>
</dbReference>
<accession>A0A0K9GRF7</accession>
<dbReference type="STRING" id="1679170.AC625_06655"/>
<dbReference type="PATRIC" id="fig|1679170.3.peg.1431"/>
<dbReference type="AlphaFoldDB" id="A0A0K9GRF7"/>
<comment type="caution">
    <text evidence="1">The sequence shown here is derived from an EMBL/GenBank/DDBJ whole genome shotgun (WGS) entry which is preliminary data.</text>
</comment>
<protein>
    <recommendedName>
        <fullName evidence="3">Phage portal protein</fullName>
    </recommendedName>
</protein>
<dbReference type="InterPro" id="IPR022555">
    <property type="entry name" value="DUF2577"/>
</dbReference>
<evidence type="ECO:0000313" key="1">
    <source>
        <dbReference type="EMBL" id="KMY49240.1"/>
    </source>
</evidence>
<sequence>MPNLVDLIKKIALNVVEDSKPVAVVFGEVVSASPLKVNIEQKLTLEDAHLILPARIKEGQPLKEGENVILLRQQKGQLFVVLDRM</sequence>
<evidence type="ECO:0008006" key="3">
    <source>
        <dbReference type="Google" id="ProtNLM"/>
    </source>
</evidence>
<reference evidence="2" key="1">
    <citation type="submission" date="2015-07" db="EMBL/GenBank/DDBJ databases">
        <title>Genome sequencing project for genomic taxonomy and phylogenomics of Bacillus-like bacteria.</title>
        <authorList>
            <person name="Liu B."/>
            <person name="Wang J."/>
            <person name="Zhu Y."/>
            <person name="Liu G."/>
            <person name="Chen Q."/>
            <person name="Chen Z."/>
            <person name="Lan J."/>
            <person name="Che J."/>
            <person name="Ge C."/>
            <person name="Shi H."/>
            <person name="Pan Z."/>
            <person name="Liu X."/>
        </authorList>
    </citation>
    <scope>NUCLEOTIDE SEQUENCE [LARGE SCALE GENOMIC DNA]</scope>
    <source>
        <strain evidence="2">FJAT-27997</strain>
    </source>
</reference>
<organism evidence="1 2">
    <name type="scientific">Peribacillus loiseleuriae</name>
    <dbReference type="NCBI Taxonomy" id="1679170"/>
    <lineage>
        <taxon>Bacteria</taxon>
        <taxon>Bacillati</taxon>
        <taxon>Bacillota</taxon>
        <taxon>Bacilli</taxon>
        <taxon>Bacillales</taxon>
        <taxon>Bacillaceae</taxon>
        <taxon>Peribacillus</taxon>
    </lineage>
</organism>
<proteinExistence type="predicted"/>
<name>A0A0K9GRF7_9BACI</name>
<evidence type="ECO:0000313" key="2">
    <source>
        <dbReference type="Proteomes" id="UP000037146"/>
    </source>
</evidence>
<dbReference type="Pfam" id="PF10844">
    <property type="entry name" value="DUF2577"/>
    <property type="match status" value="1"/>
</dbReference>
<dbReference type="EMBL" id="LFZW01000001">
    <property type="protein sequence ID" value="KMY49240.1"/>
    <property type="molecule type" value="Genomic_DNA"/>
</dbReference>